<evidence type="ECO:0000313" key="1">
    <source>
        <dbReference type="EMBL" id="CAA9268985.1"/>
    </source>
</evidence>
<sequence length="58" mass="6562">MGHLPTGREEDGMSHARRTLPEFAATWARSTLTERAAAQQHFLDLCKVWASPSRPRQT</sequence>
<organism evidence="1">
    <name type="scientific">uncultured Armatimonadetes bacterium</name>
    <dbReference type="NCBI Taxonomy" id="157466"/>
    <lineage>
        <taxon>Bacteria</taxon>
        <taxon>Bacillati</taxon>
        <taxon>Armatimonadota</taxon>
        <taxon>environmental samples</taxon>
    </lineage>
</organism>
<protein>
    <submittedName>
        <fullName evidence="1">Uncharacterized protein</fullName>
    </submittedName>
</protein>
<gene>
    <name evidence="1" type="ORF">AVDCRST_MAG63-2838</name>
</gene>
<reference evidence="1" key="1">
    <citation type="submission" date="2020-02" db="EMBL/GenBank/DDBJ databases">
        <authorList>
            <person name="Meier V. D."/>
        </authorList>
    </citation>
    <scope>NUCLEOTIDE SEQUENCE</scope>
    <source>
        <strain evidence="1">AVDCRST_MAG63</strain>
    </source>
</reference>
<dbReference type="AlphaFoldDB" id="A0A6J4J643"/>
<dbReference type="EMBL" id="CADCTO010000372">
    <property type="protein sequence ID" value="CAA9268985.1"/>
    <property type="molecule type" value="Genomic_DNA"/>
</dbReference>
<accession>A0A6J4J643</accession>
<name>A0A6J4J643_9BACT</name>
<proteinExistence type="predicted"/>